<comment type="caution">
    <text evidence="1">The sequence shown here is derived from an EMBL/GenBank/DDBJ whole genome shotgun (WGS) entry which is preliminary data.</text>
</comment>
<sequence>MTNQMRRHIHGTKKWHSHGSIGNLMWGKVLIQVNALTNSHVHQHISDEIFPLVLEQIYHRLLTQLTK</sequence>
<proteinExistence type="predicted"/>
<organism evidence="1">
    <name type="scientific">marine sediment metagenome</name>
    <dbReference type="NCBI Taxonomy" id="412755"/>
    <lineage>
        <taxon>unclassified sequences</taxon>
        <taxon>metagenomes</taxon>
        <taxon>ecological metagenomes</taxon>
    </lineage>
</organism>
<reference evidence="1" key="1">
    <citation type="journal article" date="2015" name="Nature">
        <title>Complex archaea that bridge the gap between prokaryotes and eukaryotes.</title>
        <authorList>
            <person name="Spang A."/>
            <person name="Saw J.H."/>
            <person name="Jorgensen S.L."/>
            <person name="Zaremba-Niedzwiedzka K."/>
            <person name="Martijn J."/>
            <person name="Lind A.E."/>
            <person name="van Eijk R."/>
            <person name="Schleper C."/>
            <person name="Guy L."/>
            <person name="Ettema T.J."/>
        </authorList>
    </citation>
    <scope>NUCLEOTIDE SEQUENCE</scope>
</reference>
<dbReference type="AlphaFoldDB" id="A0A0F9QBN3"/>
<accession>A0A0F9QBN3</accession>
<evidence type="ECO:0000313" key="1">
    <source>
        <dbReference type="EMBL" id="KKN41380.1"/>
    </source>
</evidence>
<name>A0A0F9QBN3_9ZZZZ</name>
<gene>
    <name evidence="1" type="ORF">LCGC14_0724010</name>
</gene>
<protein>
    <submittedName>
        <fullName evidence="1">Uncharacterized protein</fullName>
    </submittedName>
</protein>
<dbReference type="EMBL" id="LAZR01001651">
    <property type="protein sequence ID" value="KKN41380.1"/>
    <property type="molecule type" value="Genomic_DNA"/>
</dbReference>